<evidence type="ECO:0000313" key="2">
    <source>
        <dbReference type="Proteomes" id="UP001432251"/>
    </source>
</evidence>
<dbReference type="Proteomes" id="UP001432251">
    <property type="component" value="Chromosome"/>
</dbReference>
<sequence length="48" mass="5818">MRRVTTHKRTGASAITRRLRDLQDEAAERGRERPEVRKDVRKTWWPDE</sequence>
<organism evidence="1 2">
    <name type="scientific">Streptomyces citrinus</name>
    <dbReference type="NCBI Taxonomy" id="3118173"/>
    <lineage>
        <taxon>Bacteria</taxon>
        <taxon>Bacillati</taxon>
        <taxon>Actinomycetota</taxon>
        <taxon>Actinomycetes</taxon>
        <taxon>Kitasatosporales</taxon>
        <taxon>Streptomycetaceae</taxon>
        <taxon>Streptomyces</taxon>
    </lineage>
</organism>
<proteinExistence type="predicted"/>
<dbReference type="EMBL" id="CP146022">
    <property type="protein sequence ID" value="WWQ63351.1"/>
    <property type="molecule type" value="Genomic_DNA"/>
</dbReference>
<name>A0ACD5A800_9ACTN</name>
<evidence type="ECO:0000313" key="1">
    <source>
        <dbReference type="EMBL" id="WWQ63351.1"/>
    </source>
</evidence>
<accession>A0ACD5A800</accession>
<reference evidence="1" key="1">
    <citation type="journal article" date="2025" name="Int. J. Syst. Evol. Microbiol.">
        <title>Streptomyces citrinus sp. nov., with yellow diffusible pigment.</title>
        <authorList>
            <person name="He Y."/>
            <person name="Yang E."/>
            <person name="Xu J."/>
            <person name="Sun Y."/>
            <person name="Sun L."/>
        </authorList>
    </citation>
    <scope>NUCLEOTIDE SEQUENCE</scope>
    <source>
        <strain evidence="1">Q6</strain>
    </source>
</reference>
<protein>
    <submittedName>
        <fullName evidence="1">Uncharacterized protein</fullName>
    </submittedName>
</protein>
<keyword evidence="2" id="KW-1185">Reference proteome</keyword>
<gene>
    <name evidence="1" type="ORF">V2W30_08335</name>
</gene>